<dbReference type="CDD" id="cd12959">
    <property type="entry name" value="MMACHC-like"/>
    <property type="match status" value="2"/>
</dbReference>
<proteinExistence type="inferred from homology"/>
<keyword evidence="8" id="KW-0274">FAD</keyword>
<accession>A0A183UBQ1</accession>
<evidence type="ECO:0000256" key="7">
    <source>
        <dbReference type="ARBA" id="ARBA00022643"/>
    </source>
</evidence>
<dbReference type="AlphaFoldDB" id="A0A183UBQ1"/>
<keyword evidence="13" id="KW-1185">Reference proteome</keyword>
<gene>
    <name evidence="12" type="ORF">TCNE_LOCUS5921</name>
</gene>
<dbReference type="Proteomes" id="UP000050794">
    <property type="component" value="Unassembled WGS sequence"/>
</dbReference>
<dbReference type="GO" id="GO:0005737">
    <property type="term" value="C:cytoplasm"/>
    <property type="evidence" value="ECO:0007669"/>
    <property type="project" value="UniProtKB-SubCell"/>
</dbReference>
<evidence type="ECO:0000256" key="6">
    <source>
        <dbReference type="ARBA" id="ARBA00022630"/>
    </source>
</evidence>
<evidence type="ECO:0000256" key="8">
    <source>
        <dbReference type="ARBA" id="ARBA00022827"/>
    </source>
</evidence>
<evidence type="ECO:0000256" key="2">
    <source>
        <dbReference type="ARBA" id="ARBA00001974"/>
    </source>
</evidence>
<dbReference type="GO" id="GO:0071949">
    <property type="term" value="F:FAD binding"/>
    <property type="evidence" value="ECO:0007669"/>
    <property type="project" value="TreeGrafter"/>
</dbReference>
<dbReference type="InterPro" id="IPR032037">
    <property type="entry name" value="MMACHC"/>
</dbReference>
<keyword evidence="6" id="KW-0285">Flavoprotein</keyword>
<evidence type="ECO:0000313" key="13">
    <source>
        <dbReference type="Proteomes" id="UP000050794"/>
    </source>
</evidence>
<keyword evidence="9" id="KW-0521">NADP</keyword>
<evidence type="ECO:0000256" key="1">
    <source>
        <dbReference type="ARBA" id="ARBA00001917"/>
    </source>
</evidence>
<evidence type="ECO:0000256" key="10">
    <source>
        <dbReference type="ARBA" id="ARBA00023002"/>
    </source>
</evidence>
<reference evidence="14" key="1">
    <citation type="submission" date="2016-06" db="UniProtKB">
        <authorList>
            <consortium name="WormBaseParasite"/>
        </authorList>
    </citation>
    <scope>IDENTIFICATION</scope>
</reference>
<organism evidence="13 14">
    <name type="scientific">Toxocara canis</name>
    <name type="common">Canine roundworm</name>
    <dbReference type="NCBI Taxonomy" id="6265"/>
    <lineage>
        <taxon>Eukaryota</taxon>
        <taxon>Metazoa</taxon>
        <taxon>Ecdysozoa</taxon>
        <taxon>Nematoda</taxon>
        <taxon>Chromadorea</taxon>
        <taxon>Rhabditida</taxon>
        <taxon>Spirurina</taxon>
        <taxon>Ascaridomorpha</taxon>
        <taxon>Ascaridoidea</taxon>
        <taxon>Toxocaridae</taxon>
        <taxon>Toxocara</taxon>
    </lineage>
</organism>
<sequence>MLVECSARILRLHSALRRCYPWLHMFRSSFDSKTHLPSLACSSGVSRWQRRDLCKSSDHDQSTICMTLREQLAQRDGFEWHPFKVGSHNAIVQEKVHLKFADDALGVLVISTPSFFETTYKRWLKSHWSAGETVDDVKKKVGPHPIEGFFKWKFEQIENILSPIRVVSICDFEPVKDRLPTVSLPACGHVSGAAYFYHPNHPTTGEKIYPQGLNLHPKYGGYFTFRGVIIFPDVHLPTDFKEPEPVKTLDTDAKVLEALELFNKYWMDNRYRNCGNPVEKYSALQLKYFSTEAKMSLNAVLSCALRCRLSVSSVPLSSTIFLNVEPASSGTFLRFTNTSRVFSNFVKPAYSRLFGKANAASCSSSISGSVDEKRIFDTLNQLFAERDGFEWHHFRCFGVRKYSSKRERVVFILNIYLPDIVQKDVRLRFDDDVMAIVVLNTPSFFDTTYKEWLQRQYEVGESMEHFANKIGPHPIRSFFLSRFADVEDKLTPIRAVSICDFEPLYDRLPLVSLPVCGHVSGAAYFYRVNEAIDPRTGKRKLHMGLSLHHKYGGHFSFRGVIVFPDVRLLATYKEQQPLKTLHTEEEIERALQLFNEYFFDNRYRDCGAPIERYSELQLKYFSTPPERRWSLIAHWFRN</sequence>
<keyword evidence="10" id="KW-0560">Oxidoreductase</keyword>
<dbReference type="Pfam" id="PF16690">
    <property type="entry name" value="MMACHC"/>
    <property type="match status" value="2"/>
</dbReference>
<comment type="cofactor">
    <cofactor evidence="2">
        <name>FAD</name>
        <dbReference type="ChEBI" id="CHEBI:57692"/>
    </cofactor>
</comment>
<dbReference type="PANTHER" id="PTHR31457:SF2">
    <property type="entry name" value="CYANOCOBALAMIN REDUCTASE _ ALKYLCOBALAMIN DEALKYLASE"/>
    <property type="match status" value="1"/>
</dbReference>
<evidence type="ECO:0000256" key="5">
    <source>
        <dbReference type="ARBA" id="ARBA00022490"/>
    </source>
</evidence>
<dbReference type="GO" id="GO:0033787">
    <property type="term" value="F:cyanocobalamin reductase (cyanide-eliminating) (NADP+) activity"/>
    <property type="evidence" value="ECO:0007669"/>
    <property type="project" value="TreeGrafter"/>
</dbReference>
<evidence type="ECO:0000313" key="14">
    <source>
        <dbReference type="WBParaSite" id="TCNE_0000592101-mRNA-1"/>
    </source>
</evidence>
<name>A0A183UBQ1_TOXCA</name>
<evidence type="ECO:0000313" key="12">
    <source>
        <dbReference type="EMBL" id="VDM37173.1"/>
    </source>
</evidence>
<evidence type="ECO:0000256" key="9">
    <source>
        <dbReference type="ARBA" id="ARBA00022857"/>
    </source>
</evidence>
<dbReference type="GO" id="GO:0032451">
    <property type="term" value="F:demethylase activity"/>
    <property type="evidence" value="ECO:0007669"/>
    <property type="project" value="TreeGrafter"/>
</dbReference>
<dbReference type="EMBL" id="UYWY01019409">
    <property type="protein sequence ID" value="VDM37173.1"/>
    <property type="molecule type" value="Genomic_DNA"/>
</dbReference>
<keyword evidence="7" id="KW-0288">FMN</keyword>
<evidence type="ECO:0000256" key="3">
    <source>
        <dbReference type="ARBA" id="ARBA00004496"/>
    </source>
</evidence>
<dbReference type="PANTHER" id="PTHR31457">
    <property type="entry name" value="METHYLMALONIC ACIDURIA AND HOMOCYSTINURIA TYPE C PROTEIN"/>
    <property type="match status" value="1"/>
</dbReference>
<reference evidence="12 13" key="2">
    <citation type="submission" date="2018-11" db="EMBL/GenBank/DDBJ databases">
        <authorList>
            <consortium name="Pathogen Informatics"/>
        </authorList>
    </citation>
    <scope>NUCLEOTIDE SEQUENCE [LARGE SCALE GENOMIC DNA]</scope>
</reference>
<evidence type="ECO:0000256" key="4">
    <source>
        <dbReference type="ARBA" id="ARBA00007762"/>
    </source>
</evidence>
<comment type="similarity">
    <text evidence="4">Belongs to the MMACHC family.</text>
</comment>
<protein>
    <recommendedName>
        <fullName evidence="11">Cyanocobalamin reductase (cyanide-eliminating)</fullName>
    </recommendedName>
</protein>
<comment type="cofactor">
    <cofactor evidence="1">
        <name>FMN</name>
        <dbReference type="ChEBI" id="CHEBI:58210"/>
    </cofactor>
</comment>
<dbReference type="GO" id="GO:0009235">
    <property type="term" value="P:cobalamin metabolic process"/>
    <property type="evidence" value="ECO:0007669"/>
    <property type="project" value="TreeGrafter"/>
</dbReference>
<comment type="subcellular location">
    <subcellularLocation>
        <location evidence="3">Cytoplasm</location>
    </subcellularLocation>
</comment>
<dbReference type="WBParaSite" id="TCNE_0000592101-mRNA-1">
    <property type="protein sequence ID" value="TCNE_0000592101-mRNA-1"/>
    <property type="gene ID" value="TCNE_0000592101"/>
</dbReference>
<keyword evidence="5" id="KW-0963">Cytoplasm</keyword>
<evidence type="ECO:0000256" key="11">
    <source>
        <dbReference type="ARBA" id="ARBA00031313"/>
    </source>
</evidence>